<name>A0A125SZC9_9ACTN</name>
<dbReference type="InterPro" id="IPR001387">
    <property type="entry name" value="Cro/C1-type_HTH"/>
</dbReference>
<dbReference type="AlphaFoldDB" id="A0A125SZC9"/>
<dbReference type="EMBL" id="LC122485">
    <property type="protein sequence ID" value="BAU50933.1"/>
    <property type="molecule type" value="Genomic_DNA"/>
</dbReference>
<dbReference type="InterPro" id="IPR041413">
    <property type="entry name" value="MLTR_LBD"/>
</dbReference>
<organism evidence="3">
    <name type="scientific">Streptomyces luteocolor</name>
    <dbReference type="NCBI Taxonomy" id="285500"/>
    <lineage>
        <taxon>Bacteria</taxon>
        <taxon>Bacillati</taxon>
        <taxon>Actinomycetota</taxon>
        <taxon>Actinomycetes</taxon>
        <taxon>Kitasatosporales</taxon>
        <taxon>Streptomycetaceae</taxon>
        <taxon>Streptomyces</taxon>
    </lineage>
</organism>
<protein>
    <submittedName>
        <fullName evidence="3">Regulatory protein</fullName>
    </submittedName>
</protein>
<dbReference type="SUPFAM" id="SSF47413">
    <property type="entry name" value="lambda repressor-like DNA-binding domains"/>
    <property type="match status" value="1"/>
</dbReference>
<reference evidence="3" key="1">
    <citation type="submission" date="2016-02" db="EMBL/GenBank/DDBJ databases">
        <title>BD-12 biosynthetic gene cluster.</title>
        <authorList>
            <person name="Maruyama C."/>
            <person name="Niikura H."/>
            <person name="Izumikawa M."/>
            <person name="Hashimoto J."/>
            <person name="Shin-ya K."/>
            <person name="Komatsu M."/>
            <person name="Ikeda H."/>
            <person name="Kuroda M."/>
            <person name="Sekizuka T."/>
            <person name="Ishikawa J."/>
            <person name="Hamano Y."/>
        </authorList>
    </citation>
    <scope>NUCLEOTIDE SEQUENCE</scope>
    <source>
        <strain evidence="3">NBRC 13826</strain>
    </source>
</reference>
<dbReference type="PANTHER" id="PTHR35010:SF2">
    <property type="entry name" value="BLL4672 PROTEIN"/>
    <property type="match status" value="1"/>
</dbReference>
<dbReference type="Pfam" id="PF13560">
    <property type="entry name" value="HTH_31"/>
    <property type="match status" value="1"/>
</dbReference>
<sequence length="282" mass="31494">MPHGRDRRRPGISQENTAALLGCSTRWYATLESGRMENPTREFLDSVAFVLRMTDQERQALFLYASGRLPPALEEPPSLSPHPDWDSFVQQQVQPACIYTRSWDLVVANTQYLDLLYGDVQGGVAGLADRNILRFVLLDPTNRCGALADWQDSWALPMLSELRAALAATPDDRELTALLRSVLVDPVVRTLWDRSSIPLRIHPDGVTQAVRHPQRGHVEFTVLAANPMQARDLRFVTLMMVDAGPVRRAPGTRAVSQQPVAATRHRQSGPCADAESRSVRPW</sequence>
<evidence type="ECO:0000313" key="3">
    <source>
        <dbReference type="EMBL" id="BAU50933.1"/>
    </source>
</evidence>
<feature type="domain" description="MmyB-like transcription regulator ligand binding" evidence="2">
    <location>
        <begin position="93"/>
        <end position="240"/>
    </location>
</feature>
<dbReference type="Gene3D" id="1.10.260.40">
    <property type="entry name" value="lambda repressor-like DNA-binding domains"/>
    <property type="match status" value="1"/>
</dbReference>
<dbReference type="PANTHER" id="PTHR35010">
    <property type="entry name" value="BLL4672 PROTEIN-RELATED"/>
    <property type="match status" value="1"/>
</dbReference>
<dbReference type="Pfam" id="PF17765">
    <property type="entry name" value="MLTR_LBD"/>
    <property type="match status" value="1"/>
</dbReference>
<evidence type="ECO:0000256" key="1">
    <source>
        <dbReference type="SAM" id="MobiDB-lite"/>
    </source>
</evidence>
<dbReference type="InterPro" id="IPR010982">
    <property type="entry name" value="Lambda_DNA-bd_dom_sf"/>
</dbReference>
<dbReference type="CDD" id="cd00093">
    <property type="entry name" value="HTH_XRE"/>
    <property type="match status" value="1"/>
</dbReference>
<feature type="region of interest" description="Disordered" evidence="1">
    <location>
        <begin position="249"/>
        <end position="282"/>
    </location>
</feature>
<accession>A0A125SZC9</accession>
<evidence type="ECO:0000259" key="2">
    <source>
        <dbReference type="Pfam" id="PF17765"/>
    </source>
</evidence>
<dbReference type="GO" id="GO:0003677">
    <property type="term" value="F:DNA binding"/>
    <property type="evidence" value="ECO:0007669"/>
    <property type="project" value="InterPro"/>
</dbReference>
<dbReference type="Gene3D" id="3.30.450.180">
    <property type="match status" value="1"/>
</dbReference>
<proteinExistence type="predicted"/>